<dbReference type="Proteomes" id="UP000060699">
    <property type="component" value="Chromosome"/>
</dbReference>
<gene>
    <name evidence="1" type="ORF">RD2015_2862</name>
</gene>
<dbReference type="InterPro" id="IPR024078">
    <property type="entry name" value="LmbE-like_dom_sf"/>
</dbReference>
<name>A0A0U3L7N8_9BURK</name>
<keyword evidence="2" id="KW-1185">Reference proteome</keyword>
<dbReference type="AlphaFoldDB" id="A0A0U3L7N8"/>
<reference evidence="1 2" key="1">
    <citation type="submission" date="2015-12" db="EMBL/GenBank/DDBJ databases">
        <title>Complete genome of Roseateles depolymerans KCTC 42856.</title>
        <authorList>
            <person name="Kim K.M."/>
        </authorList>
    </citation>
    <scope>NUCLEOTIDE SEQUENCE [LARGE SCALE GENOMIC DNA]</scope>
    <source>
        <strain evidence="1 2">KCTC 42856</strain>
    </source>
</reference>
<dbReference type="KEGG" id="rdp:RD2015_2862"/>
<evidence type="ECO:0000313" key="1">
    <source>
        <dbReference type="EMBL" id="ALV07326.1"/>
    </source>
</evidence>
<dbReference type="EMBL" id="CP013729">
    <property type="protein sequence ID" value="ALV07326.1"/>
    <property type="molecule type" value="Genomic_DNA"/>
</dbReference>
<sequence>MPDFDRPLTSSSPASQWEAWVESWCAVLQQAPRQGVAGPAHPAGPLSALIFAPHPDDECIVGALPLRLRQEAGWSVANVAVTLGSRQERRAERLSELQAACEVLGFGLHLLSDDGFEQVKPEAAAARTPLWQAQVTQVATLLSEVRPALVLVPHAGDGIPTHMGVHALVSQALAQARLSTVVAWTEFWATQAAPNLLVETGVADTARLVRALSCHHGEIARNPYHLRLPAWMADNVRRGGELLAGPGETPPPFGFATLYRLSRWVDGQPQGDLPARMLSCEDALRTESLLAAPSDALALHPTPTTP</sequence>
<dbReference type="InterPro" id="IPR003737">
    <property type="entry name" value="GlcNAc_PI_deacetylase-related"/>
</dbReference>
<proteinExistence type="predicted"/>
<dbReference type="RefSeq" id="WP_058935455.1">
    <property type="nucleotide sequence ID" value="NZ_CP013729.1"/>
</dbReference>
<dbReference type="SUPFAM" id="SSF102588">
    <property type="entry name" value="LmbE-like"/>
    <property type="match status" value="1"/>
</dbReference>
<dbReference type="OrthoDB" id="116799at2"/>
<dbReference type="STRING" id="76731.RD2015_2862"/>
<organism evidence="1 2">
    <name type="scientific">Roseateles depolymerans</name>
    <dbReference type="NCBI Taxonomy" id="76731"/>
    <lineage>
        <taxon>Bacteria</taxon>
        <taxon>Pseudomonadati</taxon>
        <taxon>Pseudomonadota</taxon>
        <taxon>Betaproteobacteria</taxon>
        <taxon>Burkholderiales</taxon>
        <taxon>Sphaerotilaceae</taxon>
        <taxon>Roseateles</taxon>
    </lineage>
</organism>
<evidence type="ECO:0000313" key="2">
    <source>
        <dbReference type="Proteomes" id="UP000060699"/>
    </source>
</evidence>
<protein>
    <submittedName>
        <fullName evidence="1">LmbE family protein</fullName>
    </submittedName>
</protein>
<dbReference type="Pfam" id="PF02585">
    <property type="entry name" value="PIG-L"/>
    <property type="match status" value="1"/>
</dbReference>
<dbReference type="Gene3D" id="3.40.50.10320">
    <property type="entry name" value="LmbE-like"/>
    <property type="match status" value="1"/>
</dbReference>
<accession>A0A0U3L7N8</accession>